<reference evidence="2" key="1">
    <citation type="submission" date="2023-03" db="EMBL/GenBank/DDBJ databases">
        <title>Massive genome expansion in bonnet fungi (Mycena s.s.) driven by repeated elements and novel gene families across ecological guilds.</title>
        <authorList>
            <consortium name="Lawrence Berkeley National Laboratory"/>
            <person name="Harder C.B."/>
            <person name="Miyauchi S."/>
            <person name="Viragh M."/>
            <person name="Kuo A."/>
            <person name="Thoen E."/>
            <person name="Andreopoulos B."/>
            <person name="Lu D."/>
            <person name="Skrede I."/>
            <person name="Drula E."/>
            <person name="Henrissat B."/>
            <person name="Morin E."/>
            <person name="Kohler A."/>
            <person name="Barry K."/>
            <person name="LaButti K."/>
            <person name="Morin E."/>
            <person name="Salamov A."/>
            <person name="Lipzen A."/>
            <person name="Mereny Z."/>
            <person name="Hegedus B."/>
            <person name="Baldrian P."/>
            <person name="Stursova M."/>
            <person name="Weitz H."/>
            <person name="Taylor A."/>
            <person name="Grigoriev I.V."/>
            <person name="Nagy L.G."/>
            <person name="Martin F."/>
            <person name="Kauserud H."/>
        </authorList>
    </citation>
    <scope>NUCLEOTIDE SEQUENCE</scope>
    <source>
        <strain evidence="2">9144</strain>
    </source>
</reference>
<dbReference type="EMBL" id="JARJCW010000143">
    <property type="protein sequence ID" value="KAJ7190735.1"/>
    <property type="molecule type" value="Genomic_DNA"/>
</dbReference>
<keyword evidence="3" id="KW-1185">Reference proteome</keyword>
<feature type="compositionally biased region" description="Low complexity" evidence="1">
    <location>
        <begin position="149"/>
        <end position="180"/>
    </location>
</feature>
<dbReference type="Proteomes" id="UP001219525">
    <property type="component" value="Unassembled WGS sequence"/>
</dbReference>
<gene>
    <name evidence="2" type="ORF">GGX14DRAFT_603440</name>
</gene>
<accession>A0AAD6UN02</accession>
<feature type="compositionally biased region" description="Low complexity" evidence="1">
    <location>
        <begin position="113"/>
        <end position="130"/>
    </location>
</feature>
<evidence type="ECO:0000313" key="3">
    <source>
        <dbReference type="Proteomes" id="UP001219525"/>
    </source>
</evidence>
<feature type="region of interest" description="Disordered" evidence="1">
    <location>
        <begin position="89"/>
        <end position="183"/>
    </location>
</feature>
<proteinExistence type="predicted"/>
<name>A0AAD6UN02_9AGAR</name>
<sequence length="246" mass="26275">MAAIRELQRSIAAAGAEVAHLPRVGGVALTATQRAASSSLSMGRPRSSAHKRGLCRRYFPRLGRQKQSPQFSCHLHSGLPSQIAIGLPMSPQQQHAPPAMSPAQYSAGGSYGHHPSQQPPHWHQQQPLHHQQPHDGQLGYPSHLMSPTSYSYPQGSGAPPPQGSQSDGQQLGGSAAAAAQHGRCRLSRRHPRCCARDDRISSAVLKRATHDAWCKCAAADYALGLLQGVWRGAYVHVGIPQPSSAS</sequence>
<evidence type="ECO:0000256" key="1">
    <source>
        <dbReference type="SAM" id="MobiDB-lite"/>
    </source>
</evidence>
<protein>
    <submittedName>
        <fullName evidence="2">Uncharacterized protein</fullName>
    </submittedName>
</protein>
<dbReference type="AlphaFoldDB" id="A0AAD6UN02"/>
<evidence type="ECO:0000313" key="2">
    <source>
        <dbReference type="EMBL" id="KAJ7190735.1"/>
    </source>
</evidence>
<organism evidence="2 3">
    <name type="scientific">Mycena pura</name>
    <dbReference type="NCBI Taxonomy" id="153505"/>
    <lineage>
        <taxon>Eukaryota</taxon>
        <taxon>Fungi</taxon>
        <taxon>Dikarya</taxon>
        <taxon>Basidiomycota</taxon>
        <taxon>Agaricomycotina</taxon>
        <taxon>Agaricomycetes</taxon>
        <taxon>Agaricomycetidae</taxon>
        <taxon>Agaricales</taxon>
        <taxon>Marasmiineae</taxon>
        <taxon>Mycenaceae</taxon>
        <taxon>Mycena</taxon>
    </lineage>
</organism>
<comment type="caution">
    <text evidence="2">The sequence shown here is derived from an EMBL/GenBank/DDBJ whole genome shotgun (WGS) entry which is preliminary data.</text>
</comment>